<dbReference type="PROSITE" id="PS50211">
    <property type="entry name" value="DENN"/>
    <property type="match status" value="1"/>
</dbReference>
<dbReference type="AlphaFoldDB" id="A0A0D2X2E4"/>
<dbReference type="Pfam" id="PF08616">
    <property type="entry name" value="SPA"/>
    <property type="match status" value="1"/>
</dbReference>
<evidence type="ECO:0000256" key="4">
    <source>
        <dbReference type="ARBA" id="ARBA00022753"/>
    </source>
</evidence>
<dbReference type="OMA" id="HKDIAMF"/>
<evidence type="ECO:0000313" key="6">
    <source>
        <dbReference type="EMBL" id="KJE92414.1"/>
    </source>
</evidence>
<dbReference type="GO" id="GO:2000641">
    <property type="term" value="P:regulation of early endosome to late endosome transport"/>
    <property type="evidence" value="ECO:0007669"/>
    <property type="project" value="TreeGrafter"/>
</dbReference>
<dbReference type="GO" id="GO:0031267">
    <property type="term" value="F:small GTPase binding"/>
    <property type="evidence" value="ECO:0007669"/>
    <property type="project" value="TreeGrafter"/>
</dbReference>
<comment type="similarity">
    <text evidence="2">Belongs to the DENND10 family.</text>
</comment>
<organism evidence="6 7">
    <name type="scientific">Capsaspora owczarzaki (strain ATCC 30864)</name>
    <dbReference type="NCBI Taxonomy" id="595528"/>
    <lineage>
        <taxon>Eukaryota</taxon>
        <taxon>Filasterea</taxon>
        <taxon>Capsaspora</taxon>
    </lineage>
</organism>
<dbReference type="STRING" id="595528.A0A0D2X2E4"/>
<evidence type="ECO:0000313" key="7">
    <source>
        <dbReference type="Proteomes" id="UP000008743"/>
    </source>
</evidence>
<evidence type="ECO:0000259" key="5">
    <source>
        <dbReference type="PROSITE" id="PS50211"/>
    </source>
</evidence>
<evidence type="ECO:0000256" key="3">
    <source>
        <dbReference type="ARBA" id="ARBA00022658"/>
    </source>
</evidence>
<dbReference type="GO" id="GO:0005085">
    <property type="term" value="F:guanyl-nucleotide exchange factor activity"/>
    <property type="evidence" value="ECO:0007669"/>
    <property type="project" value="UniProtKB-KW"/>
</dbReference>
<dbReference type="eggNOG" id="ENOG502QVHR">
    <property type="taxonomic scope" value="Eukaryota"/>
</dbReference>
<keyword evidence="3" id="KW-0344">Guanine-nucleotide releasing factor</keyword>
<protein>
    <recommendedName>
        <fullName evidence="5">UDENN domain-containing protein</fullName>
    </recommendedName>
</protein>
<dbReference type="GO" id="GO:0015031">
    <property type="term" value="P:protein transport"/>
    <property type="evidence" value="ECO:0007669"/>
    <property type="project" value="TreeGrafter"/>
</dbReference>
<dbReference type="PANTHER" id="PTHR28544">
    <property type="entry name" value="PROTEIN FAM45A-RELATED"/>
    <property type="match status" value="1"/>
</dbReference>
<evidence type="ECO:0000256" key="1">
    <source>
        <dbReference type="ARBA" id="ARBA00004603"/>
    </source>
</evidence>
<feature type="domain" description="UDENN" evidence="5">
    <location>
        <begin position="4"/>
        <end position="361"/>
    </location>
</feature>
<evidence type="ECO:0000256" key="2">
    <source>
        <dbReference type="ARBA" id="ARBA00008641"/>
    </source>
</evidence>
<keyword evidence="4" id="KW-0967">Endosome</keyword>
<gene>
    <name evidence="6" type="ORF">CAOG_003391</name>
</gene>
<comment type="subcellular location">
    <subcellularLocation>
        <location evidence="1">Late endosome</location>
    </subcellularLocation>
</comment>
<dbReference type="RefSeq" id="XP_004364230.1">
    <property type="nucleotide sequence ID" value="XM_004364173.2"/>
</dbReference>
<dbReference type="EMBL" id="KE346363">
    <property type="protein sequence ID" value="KJE92414.1"/>
    <property type="molecule type" value="Genomic_DNA"/>
</dbReference>
<keyword evidence="7" id="KW-1185">Reference proteome</keyword>
<name>A0A0D2X2E4_CAPO3</name>
<dbReference type="InterPro" id="IPR037516">
    <property type="entry name" value="Tripartite_DENN"/>
</dbReference>
<dbReference type="PANTHER" id="PTHR28544:SF1">
    <property type="entry name" value="DENN DOMAIN-CONTAINING PROTEIN 10-RELATED"/>
    <property type="match status" value="1"/>
</dbReference>
<dbReference type="PhylomeDB" id="A0A0D2X2E4"/>
<reference evidence="7" key="1">
    <citation type="submission" date="2011-02" db="EMBL/GenBank/DDBJ databases">
        <title>The Genome Sequence of Capsaspora owczarzaki ATCC 30864.</title>
        <authorList>
            <person name="Russ C."/>
            <person name="Cuomo C."/>
            <person name="Burger G."/>
            <person name="Gray M.W."/>
            <person name="Holland P.W.H."/>
            <person name="King N."/>
            <person name="Lang F.B.F."/>
            <person name="Roger A.J."/>
            <person name="Ruiz-Trillo I."/>
            <person name="Young S.K."/>
            <person name="Zeng Q."/>
            <person name="Gargeya S."/>
            <person name="Alvarado L."/>
            <person name="Berlin A."/>
            <person name="Chapman S.B."/>
            <person name="Chen Z."/>
            <person name="Freedman E."/>
            <person name="Gellesch M."/>
            <person name="Goldberg J."/>
            <person name="Griggs A."/>
            <person name="Gujja S."/>
            <person name="Heilman E."/>
            <person name="Heiman D."/>
            <person name="Howarth C."/>
            <person name="Mehta T."/>
            <person name="Neiman D."/>
            <person name="Pearson M."/>
            <person name="Roberts A."/>
            <person name="Saif S."/>
            <person name="Shea T."/>
            <person name="Shenoy N."/>
            <person name="Sisk P."/>
            <person name="Stolte C."/>
            <person name="Sykes S."/>
            <person name="White J."/>
            <person name="Yandava C."/>
            <person name="Haas B."/>
            <person name="Nusbaum C."/>
            <person name="Birren B."/>
        </authorList>
    </citation>
    <scope>NUCLEOTIDE SEQUENCE</scope>
    <source>
        <strain evidence="7">ATCC 30864</strain>
    </source>
</reference>
<dbReference type="Proteomes" id="UP000008743">
    <property type="component" value="Unassembled WGS sequence"/>
</dbReference>
<dbReference type="GO" id="GO:0005770">
    <property type="term" value="C:late endosome"/>
    <property type="evidence" value="ECO:0007669"/>
    <property type="project" value="UniProtKB-SubCell"/>
</dbReference>
<dbReference type="OrthoDB" id="66409at2759"/>
<sequence length="361" mass="39801">MPVEKLQAVALLEKDTNGDTMWTWVYPALDATWRELLQRKSGLEAASATVELPAFVYGRFADTYFYIVNLVTSPGAPEGETPSPAAPDSSDLPVLPRVTAFSLVLLAKEFHPEKYEAIARLCAAEYTTSKGNTVAVVQAYLNIFTLGRHGDFAEEQYDIRKSYLGASLKNVIQTFGLETILLYAALLLKKRVVVYADTLDTLYDFVRPLPLLVWHRQNWDSLRPYVSVNDSELADLAASGNFVAGFTDENIENHSDLYDVFVNVNTKSVSLAPHAQESLALGKVHKELATFLTQVAADEARSESAVVKAIAVRTGELLTKIRSLTDESGRVTYDSLKALELPPSSINFLWNVALSEAIAHP</sequence>
<dbReference type="InterPro" id="IPR042431">
    <property type="entry name" value="FAM45"/>
</dbReference>
<dbReference type="InParanoid" id="A0A0D2X2E4"/>
<accession>A0A0D2X2E4</accession>
<proteinExistence type="inferred from homology"/>